<keyword evidence="1" id="KW-0812">Transmembrane</keyword>
<gene>
    <name evidence="2" type="ORF">MTR67_006204</name>
</gene>
<dbReference type="EMBL" id="CP133612">
    <property type="protein sequence ID" value="WMV12819.1"/>
    <property type="molecule type" value="Genomic_DNA"/>
</dbReference>
<organism evidence="2 3">
    <name type="scientific">Solanum verrucosum</name>
    <dbReference type="NCBI Taxonomy" id="315347"/>
    <lineage>
        <taxon>Eukaryota</taxon>
        <taxon>Viridiplantae</taxon>
        <taxon>Streptophyta</taxon>
        <taxon>Embryophyta</taxon>
        <taxon>Tracheophyta</taxon>
        <taxon>Spermatophyta</taxon>
        <taxon>Magnoliopsida</taxon>
        <taxon>eudicotyledons</taxon>
        <taxon>Gunneridae</taxon>
        <taxon>Pentapetalae</taxon>
        <taxon>asterids</taxon>
        <taxon>lamiids</taxon>
        <taxon>Solanales</taxon>
        <taxon>Solanaceae</taxon>
        <taxon>Solanoideae</taxon>
        <taxon>Solaneae</taxon>
        <taxon>Solanum</taxon>
    </lineage>
</organism>
<evidence type="ECO:0000313" key="2">
    <source>
        <dbReference type="EMBL" id="WMV12819.1"/>
    </source>
</evidence>
<evidence type="ECO:0000313" key="3">
    <source>
        <dbReference type="Proteomes" id="UP001234989"/>
    </source>
</evidence>
<keyword evidence="1" id="KW-0472">Membrane</keyword>
<dbReference type="Proteomes" id="UP001234989">
    <property type="component" value="Chromosome 1"/>
</dbReference>
<reference evidence="2" key="1">
    <citation type="submission" date="2023-08" db="EMBL/GenBank/DDBJ databases">
        <title>A de novo genome assembly of Solanum verrucosum Schlechtendal, a Mexican diploid species geographically isolated from the other diploid A-genome species in potato relatives.</title>
        <authorList>
            <person name="Hosaka K."/>
        </authorList>
    </citation>
    <scope>NUCLEOTIDE SEQUENCE</scope>
    <source>
        <tissue evidence="2">Young leaves</tissue>
    </source>
</reference>
<evidence type="ECO:0000256" key="1">
    <source>
        <dbReference type="SAM" id="Phobius"/>
    </source>
</evidence>
<keyword evidence="1" id="KW-1133">Transmembrane helix</keyword>
<dbReference type="AlphaFoldDB" id="A0AAF0TBZ8"/>
<proteinExistence type="predicted"/>
<protein>
    <submittedName>
        <fullName evidence="2">Uncharacterized protein</fullName>
    </submittedName>
</protein>
<feature type="transmembrane region" description="Helical" evidence="1">
    <location>
        <begin position="12"/>
        <end position="33"/>
    </location>
</feature>
<accession>A0AAF0TBZ8</accession>
<sequence>MYLGSSCTTKNAFTSLITSVFTKAWLLKLLFWYAVKKTGLTESSACLFSTCLILLFKERNCSSLHLSVLWRYWSGLTTLQHLNVIIHLYCSRNFQKVKLCLHEKRWPVTFIIEAYMQGVQHMLGLLTH</sequence>
<keyword evidence="3" id="KW-1185">Reference proteome</keyword>
<name>A0AAF0TBZ8_SOLVR</name>